<keyword evidence="3" id="KW-1185">Reference proteome</keyword>
<proteinExistence type="predicted"/>
<evidence type="ECO:0000313" key="2">
    <source>
        <dbReference type="EMBL" id="MDG4716302.1"/>
    </source>
</evidence>
<comment type="caution">
    <text evidence="2">The sequence shown here is derived from an EMBL/GenBank/DDBJ whole genome shotgun (WGS) entry which is preliminary data.</text>
</comment>
<keyword evidence="1" id="KW-1133">Transmembrane helix</keyword>
<dbReference type="Proteomes" id="UP001529085">
    <property type="component" value="Unassembled WGS sequence"/>
</dbReference>
<organism evidence="2 3">
    <name type="scientific">Winogradskyella marincola</name>
    <dbReference type="NCBI Taxonomy" id="3037795"/>
    <lineage>
        <taxon>Bacteria</taxon>
        <taxon>Pseudomonadati</taxon>
        <taxon>Bacteroidota</taxon>
        <taxon>Flavobacteriia</taxon>
        <taxon>Flavobacteriales</taxon>
        <taxon>Flavobacteriaceae</taxon>
        <taxon>Winogradskyella</taxon>
    </lineage>
</organism>
<keyword evidence="1" id="KW-0812">Transmembrane</keyword>
<protein>
    <submittedName>
        <fullName evidence="2">Uncharacterized protein</fullName>
    </submittedName>
</protein>
<evidence type="ECO:0000313" key="3">
    <source>
        <dbReference type="Proteomes" id="UP001529085"/>
    </source>
</evidence>
<keyword evidence="1" id="KW-0472">Membrane</keyword>
<dbReference type="RefSeq" id="WP_278005751.1">
    <property type="nucleotide sequence ID" value="NZ_JARSBN010000005.1"/>
</dbReference>
<evidence type="ECO:0000256" key="1">
    <source>
        <dbReference type="SAM" id="Phobius"/>
    </source>
</evidence>
<gene>
    <name evidence="2" type="ORF">P7122_10485</name>
</gene>
<dbReference type="EMBL" id="JARSBN010000005">
    <property type="protein sequence ID" value="MDG4716302.1"/>
    <property type="molecule type" value="Genomic_DNA"/>
</dbReference>
<reference evidence="2 3" key="1">
    <citation type="submission" date="2023-03" db="EMBL/GenBank/DDBJ databases">
        <title>Strain YYF002 represents a novel species in the genus Winogradskyella isolated from seawater.</title>
        <authorList>
            <person name="Fu Z.-Y."/>
        </authorList>
    </citation>
    <scope>NUCLEOTIDE SEQUENCE [LARGE SCALE GENOMIC DNA]</scope>
    <source>
        <strain evidence="2 3">YYF002</strain>
    </source>
</reference>
<feature type="transmembrane region" description="Helical" evidence="1">
    <location>
        <begin position="87"/>
        <end position="108"/>
    </location>
</feature>
<sequence>MKNNIFNFFATILLALLLSFALPWWSVMTAALATSLFFPLKKAAVFFVPFLAILVFWGTYSFILSSGNDYTLAKRIATLLPLGGNPYVLMLVTGCVGGLAAGIAAVFGKQFASYASKK</sequence>
<name>A0ABT6G2M8_9FLAO</name>
<accession>A0ABT6G2M8</accession>
<feature type="transmembrane region" description="Helical" evidence="1">
    <location>
        <begin position="43"/>
        <end position="66"/>
    </location>
</feature>